<organism evidence="1 2">
    <name type="scientific">Riccia fluitans</name>
    <dbReference type="NCBI Taxonomy" id="41844"/>
    <lineage>
        <taxon>Eukaryota</taxon>
        <taxon>Viridiplantae</taxon>
        <taxon>Streptophyta</taxon>
        <taxon>Embryophyta</taxon>
        <taxon>Marchantiophyta</taxon>
        <taxon>Marchantiopsida</taxon>
        <taxon>Marchantiidae</taxon>
        <taxon>Marchantiales</taxon>
        <taxon>Ricciaceae</taxon>
        <taxon>Riccia</taxon>
    </lineage>
</organism>
<accession>A0ABD1XXS1</accession>
<dbReference type="EMBL" id="JBHFFA010000007">
    <property type="protein sequence ID" value="KAL2613604.1"/>
    <property type="molecule type" value="Genomic_DNA"/>
</dbReference>
<keyword evidence="2" id="KW-1185">Reference proteome</keyword>
<reference evidence="1 2" key="1">
    <citation type="submission" date="2024-09" db="EMBL/GenBank/DDBJ databases">
        <title>Chromosome-scale assembly of Riccia fluitans.</title>
        <authorList>
            <person name="Paukszto L."/>
            <person name="Sawicki J."/>
            <person name="Karawczyk K."/>
            <person name="Piernik-Szablinska J."/>
            <person name="Szczecinska M."/>
            <person name="Mazdziarz M."/>
        </authorList>
    </citation>
    <scope>NUCLEOTIDE SEQUENCE [LARGE SCALE GENOMIC DNA]</scope>
    <source>
        <strain evidence="1">Rf_01</strain>
        <tissue evidence="1">Aerial parts of the thallus</tissue>
    </source>
</reference>
<sequence length="168" mass="19109">MRPSLGWIVRESGDVGVSQPNSHGCTILHRETIYKKSAGRCLCWNTHQLQPGRRLIRASELRQEEINSPTVRGSTAEPRVESMIPIRVGQQLPFRRSVLSKRGGAGKQICPDFPWSDHRFEEIGSGIVRRPWPPLHNSPLLFYFRQESAFLPRAGANEVGELDWHYAL</sequence>
<dbReference type="AlphaFoldDB" id="A0ABD1XXS1"/>
<proteinExistence type="predicted"/>
<name>A0ABD1XXS1_9MARC</name>
<gene>
    <name evidence="1" type="ORF">R1flu_025296</name>
</gene>
<comment type="caution">
    <text evidence="1">The sequence shown here is derived from an EMBL/GenBank/DDBJ whole genome shotgun (WGS) entry which is preliminary data.</text>
</comment>
<evidence type="ECO:0000313" key="2">
    <source>
        <dbReference type="Proteomes" id="UP001605036"/>
    </source>
</evidence>
<dbReference type="Proteomes" id="UP001605036">
    <property type="component" value="Unassembled WGS sequence"/>
</dbReference>
<evidence type="ECO:0000313" key="1">
    <source>
        <dbReference type="EMBL" id="KAL2613604.1"/>
    </source>
</evidence>
<protein>
    <submittedName>
        <fullName evidence="1">Uncharacterized protein</fullName>
    </submittedName>
</protein>